<dbReference type="InterPro" id="IPR043504">
    <property type="entry name" value="Peptidase_S1_PA_chymotrypsin"/>
</dbReference>
<dbReference type="InterPro" id="IPR018114">
    <property type="entry name" value="TRYPSIN_HIS"/>
</dbReference>
<keyword evidence="13" id="KW-1185">Reference proteome</keyword>
<dbReference type="GO" id="GO:0006508">
    <property type="term" value="P:proteolysis"/>
    <property type="evidence" value="ECO:0007669"/>
    <property type="project" value="UniProtKB-KW"/>
</dbReference>
<dbReference type="InterPro" id="IPR031986">
    <property type="entry name" value="GD_N"/>
</dbReference>
<evidence type="ECO:0000313" key="13">
    <source>
        <dbReference type="Proteomes" id="UP001458880"/>
    </source>
</evidence>
<feature type="compositionally biased region" description="Polar residues" evidence="10">
    <location>
        <begin position="138"/>
        <end position="148"/>
    </location>
</feature>
<evidence type="ECO:0000256" key="6">
    <source>
        <dbReference type="ARBA" id="ARBA00022825"/>
    </source>
</evidence>
<evidence type="ECO:0000256" key="1">
    <source>
        <dbReference type="ARBA" id="ARBA00004613"/>
    </source>
</evidence>
<dbReference type="Proteomes" id="UP001458880">
    <property type="component" value="Unassembled WGS sequence"/>
</dbReference>
<accession>A0AAW1N1T9</accession>
<dbReference type="PRINTS" id="PR00722">
    <property type="entry name" value="CHYMOTRYPSIN"/>
</dbReference>
<dbReference type="EMBL" id="JASPKY010000015">
    <property type="protein sequence ID" value="KAK9753133.1"/>
    <property type="molecule type" value="Genomic_DNA"/>
</dbReference>
<keyword evidence="9" id="KW-0325">Glycoprotein</keyword>
<evidence type="ECO:0000313" key="12">
    <source>
        <dbReference type="EMBL" id="KAK9753133.1"/>
    </source>
</evidence>
<dbReference type="InterPro" id="IPR009003">
    <property type="entry name" value="Peptidase_S1_PA"/>
</dbReference>
<evidence type="ECO:0000259" key="11">
    <source>
        <dbReference type="PROSITE" id="PS50240"/>
    </source>
</evidence>
<keyword evidence="2" id="KW-0964">Secreted</keyword>
<dbReference type="SMART" id="SM00020">
    <property type="entry name" value="Tryp_SPc"/>
    <property type="match status" value="2"/>
</dbReference>
<dbReference type="PANTHER" id="PTHR24252">
    <property type="entry name" value="ACROSIN-RELATED"/>
    <property type="match status" value="1"/>
</dbReference>
<sequence length="933" mass="103582">MSINTQTPIHTNITIFVLSTRDEISYGKDIQYAIKFPTQDVFPKITLIQFNGKVLCSGNPDPLQPGAIQTSIWAKSTITTYNGGLPNHPTNQDGTNANGNAQFFFNIGAQPNNFTNNYTIASFDKSFISNNLFNNKPETIPTRTITKSPPQPFPTPERTTSIKSIATRFLDQCGVTKSTVNLIIGSGAITPGEFPWTAAIMSRQNSNYKFYCTGNLISDQHVLTAAHCVRYYNSPLFPNEDLILVLGKLNIENWASGGTIRNPSEVIAHPNYKQSQVDYDVAVIVLNAPVPYKTMTRPICLWDGSDNLKDVVGRVGTVVGWGEKQTAADSSFVQKIEIPIVSQETCLRSHKVFKKYTSPRTFCAGNRDNFSGPCTGDSGAGFMIKDEPTGRWHLRGIVGFSTCNKIMWPADSDTRIRKTSLLACCFVSLLLRVASQQQFPTQQFPTVNCPEIFRYSFDSNQGGYYGHLTVKKDGSSTSELQVNMSINTQTPIHTNIKIFVLSTREEIFYGKDIQYAIKFPTQDAFPKITLIQFNDAFPKITLIQFNGKVLCSGNPDPLQPGIIQTSMWARSTITTYNEVLPNQPTNQDGTNANGNAQFFFNIGAQPNNFTNNYPIATFDNPFISNNLFNNKPETTSTRTTTKSPPQPSPTPERTTSIKPVATKFPRQCGVTKSTVNLIIGGDAITPGEFPWIAAIMYRQKSDYKFHCTGNLISDQHVLTAAHCVRYYNSPLFPNEDLILVLGKLNIENWASGGTIRNPSEVIAHPNYKQNQVDYDVAVIVLNEPVPYKPATRPICLWESSDNLQEVLGRVGTVVGWGKNQTAADSTFAQKIEVPIVSQETCLRSHKVFKKYTSPRTFCAGNRDNFSGPCNGDSGAGFMIKDEPTGRWYLRGFVGFSIRNIETLSCDLTNYAVFIDVAKVRPWILETMQNNSGK</sequence>
<dbReference type="FunFam" id="2.40.10.10:FF:000068">
    <property type="entry name" value="transmembrane protease serine 2"/>
    <property type="match status" value="1"/>
</dbReference>
<feature type="region of interest" description="Disordered" evidence="10">
    <location>
        <begin position="627"/>
        <end position="656"/>
    </location>
</feature>
<feature type="domain" description="Peptidase S1" evidence="11">
    <location>
        <begin position="678"/>
        <end position="928"/>
    </location>
</feature>
<feature type="region of interest" description="Disordered" evidence="10">
    <location>
        <begin position="138"/>
        <end position="157"/>
    </location>
</feature>
<proteinExistence type="predicted"/>
<comment type="caution">
    <text evidence="12">The sequence shown here is derived from an EMBL/GenBank/DDBJ whole genome shotgun (WGS) entry which is preliminary data.</text>
</comment>
<keyword evidence="3" id="KW-0645">Protease</keyword>
<evidence type="ECO:0000256" key="3">
    <source>
        <dbReference type="ARBA" id="ARBA00022670"/>
    </source>
</evidence>
<evidence type="ECO:0000256" key="10">
    <source>
        <dbReference type="SAM" id="MobiDB-lite"/>
    </source>
</evidence>
<keyword evidence="5" id="KW-0378">Hydrolase</keyword>
<name>A0AAW1N1T9_POPJA</name>
<dbReference type="PROSITE" id="PS50240">
    <property type="entry name" value="TRYPSIN_DOM"/>
    <property type="match status" value="2"/>
</dbReference>
<organism evidence="12 13">
    <name type="scientific">Popillia japonica</name>
    <name type="common">Japanese beetle</name>
    <dbReference type="NCBI Taxonomy" id="7064"/>
    <lineage>
        <taxon>Eukaryota</taxon>
        <taxon>Metazoa</taxon>
        <taxon>Ecdysozoa</taxon>
        <taxon>Arthropoda</taxon>
        <taxon>Hexapoda</taxon>
        <taxon>Insecta</taxon>
        <taxon>Pterygota</taxon>
        <taxon>Neoptera</taxon>
        <taxon>Endopterygota</taxon>
        <taxon>Coleoptera</taxon>
        <taxon>Polyphaga</taxon>
        <taxon>Scarabaeiformia</taxon>
        <taxon>Scarabaeidae</taxon>
        <taxon>Rutelinae</taxon>
        <taxon>Popillia</taxon>
    </lineage>
</organism>
<gene>
    <name evidence="12" type="ORF">QE152_g3635</name>
</gene>
<dbReference type="Pfam" id="PF16030">
    <property type="entry name" value="GD_N"/>
    <property type="match status" value="2"/>
</dbReference>
<dbReference type="PROSITE" id="PS00134">
    <property type="entry name" value="TRYPSIN_HIS"/>
    <property type="match status" value="2"/>
</dbReference>
<feature type="domain" description="Peptidase S1" evidence="11">
    <location>
        <begin position="183"/>
        <end position="435"/>
    </location>
</feature>
<dbReference type="InterPro" id="IPR001314">
    <property type="entry name" value="Peptidase_S1A"/>
</dbReference>
<evidence type="ECO:0000256" key="8">
    <source>
        <dbReference type="ARBA" id="ARBA00023157"/>
    </source>
</evidence>
<evidence type="ECO:0000256" key="9">
    <source>
        <dbReference type="ARBA" id="ARBA00023180"/>
    </source>
</evidence>
<comment type="subcellular location">
    <subcellularLocation>
        <location evidence="1">Secreted</location>
    </subcellularLocation>
</comment>
<evidence type="ECO:0000256" key="7">
    <source>
        <dbReference type="ARBA" id="ARBA00023145"/>
    </source>
</evidence>
<dbReference type="PANTHER" id="PTHR24252:SF7">
    <property type="entry name" value="HYALIN"/>
    <property type="match status" value="1"/>
</dbReference>
<dbReference type="SUPFAM" id="SSF50494">
    <property type="entry name" value="Trypsin-like serine proteases"/>
    <property type="match status" value="2"/>
</dbReference>
<reference evidence="12 13" key="1">
    <citation type="journal article" date="2024" name="BMC Genomics">
        <title>De novo assembly and annotation of Popillia japonica's genome with initial clues to its potential as an invasive pest.</title>
        <authorList>
            <person name="Cucini C."/>
            <person name="Boschi S."/>
            <person name="Funari R."/>
            <person name="Cardaioli E."/>
            <person name="Iannotti N."/>
            <person name="Marturano G."/>
            <person name="Paoli F."/>
            <person name="Bruttini M."/>
            <person name="Carapelli A."/>
            <person name="Frati F."/>
            <person name="Nardi F."/>
        </authorList>
    </citation>
    <scope>NUCLEOTIDE SEQUENCE [LARGE SCALE GENOMIC DNA]</scope>
    <source>
        <strain evidence="12">DMR45628</strain>
    </source>
</reference>
<dbReference type="GO" id="GO:0005576">
    <property type="term" value="C:extracellular region"/>
    <property type="evidence" value="ECO:0007669"/>
    <property type="project" value="UniProtKB-SubCell"/>
</dbReference>
<evidence type="ECO:0000256" key="5">
    <source>
        <dbReference type="ARBA" id="ARBA00022801"/>
    </source>
</evidence>
<keyword evidence="8" id="KW-1015">Disulfide bond</keyword>
<dbReference type="Pfam" id="PF00089">
    <property type="entry name" value="Trypsin"/>
    <property type="match status" value="2"/>
</dbReference>
<keyword evidence="7" id="KW-0865">Zymogen</keyword>
<keyword evidence="6" id="KW-0720">Serine protease</keyword>
<dbReference type="FunFam" id="2.40.10.10:FF:000054">
    <property type="entry name" value="Complement C1r subcomponent"/>
    <property type="match status" value="1"/>
</dbReference>
<keyword evidence="4" id="KW-0732">Signal</keyword>
<dbReference type="GO" id="GO:0004252">
    <property type="term" value="F:serine-type endopeptidase activity"/>
    <property type="evidence" value="ECO:0007669"/>
    <property type="project" value="InterPro"/>
</dbReference>
<dbReference type="InterPro" id="IPR001254">
    <property type="entry name" value="Trypsin_dom"/>
</dbReference>
<protein>
    <submittedName>
        <fullName evidence="12">Trypsin</fullName>
    </submittedName>
</protein>
<evidence type="ECO:0000256" key="2">
    <source>
        <dbReference type="ARBA" id="ARBA00022525"/>
    </source>
</evidence>
<dbReference type="FunFam" id="2.40.10.10:FF:000146">
    <property type="entry name" value="Serine protease 53"/>
    <property type="match status" value="1"/>
</dbReference>
<dbReference type="CDD" id="cd00190">
    <property type="entry name" value="Tryp_SPc"/>
    <property type="match status" value="2"/>
</dbReference>
<dbReference type="Gene3D" id="2.40.10.10">
    <property type="entry name" value="Trypsin-like serine proteases"/>
    <property type="match status" value="2"/>
</dbReference>
<evidence type="ECO:0000256" key="4">
    <source>
        <dbReference type="ARBA" id="ARBA00022729"/>
    </source>
</evidence>
<feature type="compositionally biased region" description="Low complexity" evidence="10">
    <location>
        <begin position="631"/>
        <end position="643"/>
    </location>
</feature>
<dbReference type="AlphaFoldDB" id="A0AAW1N1T9"/>